<evidence type="ECO:0000313" key="1">
    <source>
        <dbReference type="EMBL" id="GCE95005.1"/>
    </source>
</evidence>
<organism evidence="1 2">
    <name type="scientific">Limnospira platensis NIES-46</name>
    <dbReference type="NCBI Taxonomy" id="1236695"/>
    <lineage>
        <taxon>Bacteria</taxon>
        <taxon>Bacillati</taxon>
        <taxon>Cyanobacteriota</taxon>
        <taxon>Cyanophyceae</taxon>
        <taxon>Oscillatoriophycideae</taxon>
        <taxon>Oscillatoriales</taxon>
        <taxon>Sirenicapillariaceae</taxon>
        <taxon>Limnospira</taxon>
    </lineage>
</organism>
<gene>
    <name evidence="1" type="ORF">NIES46_30660</name>
</gene>
<reference evidence="1 2" key="1">
    <citation type="journal article" date="2019" name="J Genomics">
        <title>The Draft Genome of a Hydrogen-producing Cyanobacterium, Arthrospira platensis NIES-46.</title>
        <authorList>
            <person name="Suzuki S."/>
            <person name="Yamaguchi H."/>
            <person name="Kawachi M."/>
        </authorList>
    </citation>
    <scope>NUCLEOTIDE SEQUENCE [LARGE SCALE GENOMIC DNA]</scope>
    <source>
        <strain evidence="1 2">NIES-46</strain>
    </source>
</reference>
<name>A0A5M3T9A2_LIMPL</name>
<accession>A0A5M3T9A2</accession>
<keyword evidence="2" id="KW-1185">Reference proteome</keyword>
<sequence>MNKNFRQEVNQLSQTHRANIQKRLEYRLEVARAKGDENLVRMLEAEMRQM</sequence>
<protein>
    <submittedName>
        <fullName evidence="1">Uncharacterized protein</fullName>
    </submittedName>
</protein>
<dbReference type="GeneID" id="301685831"/>
<dbReference type="EMBL" id="BIMW01000119">
    <property type="protein sequence ID" value="GCE95005.1"/>
    <property type="molecule type" value="Genomic_DNA"/>
</dbReference>
<proteinExistence type="predicted"/>
<dbReference type="Proteomes" id="UP000326169">
    <property type="component" value="Unassembled WGS sequence"/>
</dbReference>
<comment type="caution">
    <text evidence="1">The sequence shown here is derived from an EMBL/GenBank/DDBJ whole genome shotgun (WGS) entry which is preliminary data.</text>
</comment>
<evidence type="ECO:0000313" key="2">
    <source>
        <dbReference type="Proteomes" id="UP000326169"/>
    </source>
</evidence>
<dbReference type="RefSeq" id="WP_006617356.1">
    <property type="nucleotide sequence ID" value="NZ_BIMW01000119.1"/>
</dbReference>